<evidence type="ECO:0000256" key="2">
    <source>
        <dbReference type="ARBA" id="ARBA00022801"/>
    </source>
</evidence>
<evidence type="ECO:0000313" key="4">
    <source>
        <dbReference type="EMBL" id="EGC33683.1"/>
    </source>
</evidence>
<dbReference type="GO" id="GO:0052689">
    <property type="term" value="F:carboxylic ester hydrolase activity"/>
    <property type="evidence" value="ECO:0000318"/>
    <property type="project" value="GO_Central"/>
</dbReference>
<evidence type="ECO:0000313" key="5">
    <source>
        <dbReference type="Proteomes" id="UP000001064"/>
    </source>
</evidence>
<gene>
    <name evidence="4" type="ORF">DICPUDRAFT_154255</name>
</gene>
<organism evidence="4 5">
    <name type="scientific">Dictyostelium purpureum</name>
    <name type="common">Slime mold</name>
    <dbReference type="NCBI Taxonomy" id="5786"/>
    <lineage>
        <taxon>Eukaryota</taxon>
        <taxon>Amoebozoa</taxon>
        <taxon>Evosea</taxon>
        <taxon>Eumycetozoa</taxon>
        <taxon>Dictyostelia</taxon>
        <taxon>Dictyosteliales</taxon>
        <taxon>Dictyosteliaceae</taxon>
        <taxon>Dictyostelium</taxon>
    </lineage>
</organism>
<dbReference type="Pfam" id="PF00561">
    <property type="entry name" value="Abhydrolase_1"/>
    <property type="match status" value="1"/>
</dbReference>
<dbReference type="FunFam" id="3.40.50.1820:FF:000486">
    <property type="entry name" value="ABHydrolase Domain containing homolog"/>
    <property type="match status" value="1"/>
</dbReference>
<dbReference type="KEGG" id="dpp:DICPUDRAFT_154255"/>
<feature type="domain" description="AB hydrolase-1" evidence="3">
    <location>
        <begin position="49"/>
        <end position="295"/>
    </location>
</feature>
<keyword evidence="5" id="KW-1185">Reference proteome</keyword>
<accession>F0ZQV4</accession>
<protein>
    <recommendedName>
        <fullName evidence="3">AB hydrolase-1 domain-containing protein</fullName>
    </recommendedName>
</protein>
<dbReference type="AlphaFoldDB" id="F0ZQV4"/>
<dbReference type="Proteomes" id="UP000001064">
    <property type="component" value="Unassembled WGS sequence"/>
</dbReference>
<name>F0ZQV4_DICPU</name>
<dbReference type="GO" id="GO:0005739">
    <property type="term" value="C:mitochondrion"/>
    <property type="evidence" value="ECO:0000318"/>
    <property type="project" value="GO_Central"/>
</dbReference>
<dbReference type="InterPro" id="IPR029058">
    <property type="entry name" value="AB_hydrolase_fold"/>
</dbReference>
<dbReference type="InParanoid" id="F0ZQV4"/>
<dbReference type="FunCoup" id="F0ZQV4">
    <property type="interactions" value="524"/>
</dbReference>
<dbReference type="PANTHER" id="PTHR46118:SF4">
    <property type="entry name" value="PROTEIN ABHD11"/>
    <property type="match status" value="1"/>
</dbReference>
<dbReference type="GeneID" id="10503212"/>
<dbReference type="VEuPathDB" id="AmoebaDB:DICPUDRAFT_154255"/>
<dbReference type="InterPro" id="IPR000073">
    <property type="entry name" value="AB_hydrolase_1"/>
</dbReference>
<dbReference type="OMA" id="LITMHGL"/>
<dbReference type="PANTHER" id="PTHR46118">
    <property type="entry name" value="PROTEIN ABHD11"/>
    <property type="match status" value="1"/>
</dbReference>
<reference evidence="5" key="1">
    <citation type="journal article" date="2011" name="Genome Biol.">
        <title>Comparative genomics of the social amoebae Dictyostelium discoideum and Dictyostelium purpureum.</title>
        <authorList>
            <consortium name="US DOE Joint Genome Institute (JGI-PGF)"/>
            <person name="Sucgang R."/>
            <person name="Kuo A."/>
            <person name="Tian X."/>
            <person name="Salerno W."/>
            <person name="Parikh A."/>
            <person name="Feasley C.L."/>
            <person name="Dalin E."/>
            <person name="Tu H."/>
            <person name="Huang E."/>
            <person name="Barry K."/>
            <person name="Lindquist E."/>
            <person name="Shapiro H."/>
            <person name="Bruce D."/>
            <person name="Schmutz J."/>
            <person name="Salamov A."/>
            <person name="Fey P."/>
            <person name="Gaudet P."/>
            <person name="Anjard C."/>
            <person name="Babu M.M."/>
            <person name="Basu S."/>
            <person name="Bushmanova Y."/>
            <person name="van der Wel H."/>
            <person name="Katoh-Kurasawa M."/>
            <person name="Dinh C."/>
            <person name="Coutinho P.M."/>
            <person name="Saito T."/>
            <person name="Elias M."/>
            <person name="Schaap P."/>
            <person name="Kay R.R."/>
            <person name="Henrissat B."/>
            <person name="Eichinger L."/>
            <person name="Rivero F."/>
            <person name="Putnam N.H."/>
            <person name="West C.M."/>
            <person name="Loomis W.F."/>
            <person name="Chisholm R.L."/>
            <person name="Shaulsky G."/>
            <person name="Strassmann J.E."/>
            <person name="Queller D.C."/>
            <person name="Kuspa A."/>
            <person name="Grigoriev I.V."/>
        </authorList>
    </citation>
    <scope>NUCLEOTIDE SEQUENCE [LARGE SCALE GENOMIC DNA]</scope>
    <source>
        <strain evidence="5">QSDP1</strain>
    </source>
</reference>
<proteinExistence type="inferred from homology"/>
<dbReference type="RefSeq" id="XP_003289802.1">
    <property type="nucleotide sequence ID" value="XM_003289754.1"/>
</dbReference>
<dbReference type="Gene3D" id="3.40.50.1820">
    <property type="entry name" value="alpha/beta hydrolase"/>
    <property type="match status" value="1"/>
</dbReference>
<dbReference type="STRING" id="5786.F0ZQV4"/>
<dbReference type="OrthoDB" id="8119704at2759"/>
<dbReference type="eggNOG" id="KOG2382">
    <property type="taxonomic scope" value="Eukaryota"/>
</dbReference>
<dbReference type="SUPFAM" id="SSF53474">
    <property type="entry name" value="alpha/beta-Hydrolases"/>
    <property type="match status" value="1"/>
</dbReference>
<evidence type="ECO:0000259" key="3">
    <source>
        <dbReference type="Pfam" id="PF00561"/>
    </source>
</evidence>
<dbReference type="EMBL" id="GL871131">
    <property type="protein sequence ID" value="EGC33683.1"/>
    <property type="molecule type" value="Genomic_DNA"/>
</dbReference>
<dbReference type="GO" id="GO:0006629">
    <property type="term" value="P:lipid metabolic process"/>
    <property type="evidence" value="ECO:0000318"/>
    <property type="project" value="GO_Central"/>
</dbReference>
<sequence>MIRNLIFNKNNLNKIRQFCTLTDGKPVDLVFHVQKPSHLKPNDNQSVKNIIILHGLFGAGSNWKSVSHKIADGTNCTVFQVDQRNHGASPHTKEFNYKVMSDDIDQIIKKQNLNDVAIIGHSLGGRVAMLYSLLYPETINKLVVVDISPSHLTSHSIAEFRGFLERMDSMDLHNIRTRKQAEEWLEPVITNKGVRLFILTNLILGENGQFRWRLNIKGLLDKLDNINTFPTQLEITEMSSNNKSGTFSKDTLFIVGEKSGFLEKNKDTSVMYSYFPNINDIVVVPNAGHWVHADNADLFSKIISEFINDTKLQ</sequence>
<evidence type="ECO:0000256" key="1">
    <source>
        <dbReference type="ARBA" id="ARBA00008645"/>
    </source>
</evidence>
<comment type="similarity">
    <text evidence="1">Belongs to the AB hydrolase superfamily.</text>
</comment>
<keyword evidence="2" id="KW-0378">Hydrolase</keyword>